<dbReference type="AlphaFoldDB" id="B7KMH0"/>
<dbReference type="Pfam" id="PF06527">
    <property type="entry name" value="TniQ"/>
    <property type="match status" value="1"/>
</dbReference>
<dbReference type="KEGG" id="cyc:PCC7424_5417"/>
<dbReference type="EMBL" id="CP001293">
    <property type="protein sequence ID" value="ACK73992.1"/>
    <property type="molecule type" value="Genomic_DNA"/>
</dbReference>
<evidence type="ECO:0000313" key="2">
    <source>
        <dbReference type="EMBL" id="ACK73992.1"/>
    </source>
</evidence>
<protein>
    <recommendedName>
        <fullName evidence="1">TniQ domain-containing protein</fullName>
    </recommendedName>
</protein>
<sequence>MHNTKIFKVYPSLNTNLPIIPERSVLYSLEPIGVGTPYCESLTSYLTRLSYEHGVSIDKLLSLNDFFTHYEKEPYPNNRHGVINHLIGMYDNLRAVNGIGKQAQTLVNCLEKLTGQNNLSYLTLLTWSEITCHRKLFKVYKSWCPRCFQEWKLQKELIYEPLIWFFQEAKICYKHQQILTNQCPYCSTNILLLSSSPGFCSKCSQWLGSLSNYELDSKEILKDEELSWQNYLIPSLQDLIAIAPSLLKSPDKYQFLTFIHVLLKSNNTLTKNQLAKVLGLSFTQLQAYYQDFCLPSLPSLISISHSTNISLVKMLTENHSEGLDKSYKITSFNKDYVKSNKKIGSYQKRKSRNKIIKALKNAITENPPPTLISVIKQLGYKNTSYFYYKFPELCHQITKRSKEYRHQLSLKNIENIQNEIEEIILYLHAQGIEPTINLLRSLMPKSGFLRHQPIREYILKLQKELGYFVND</sequence>
<dbReference type="InterPro" id="IPR009492">
    <property type="entry name" value="TniQ"/>
</dbReference>
<geneLocation type="plasmid" evidence="2 3">
    <name>pP742402</name>
</geneLocation>
<name>B7KMH0_GLOC7</name>
<feature type="domain" description="TniQ" evidence="1">
    <location>
        <begin position="31"/>
        <end position="177"/>
    </location>
</feature>
<proteinExistence type="predicted"/>
<keyword evidence="2" id="KW-0614">Plasmid</keyword>
<accession>B7KMH0</accession>
<reference evidence="3" key="1">
    <citation type="journal article" date="2011" name="MBio">
        <title>Novel metabolic attributes of the genus Cyanothece, comprising a group of unicellular nitrogen-fixing Cyanobacteria.</title>
        <authorList>
            <person name="Bandyopadhyay A."/>
            <person name="Elvitigala T."/>
            <person name="Welsh E."/>
            <person name="Stockel J."/>
            <person name="Liberton M."/>
            <person name="Min H."/>
            <person name="Sherman L.A."/>
            <person name="Pakrasi H.B."/>
        </authorList>
    </citation>
    <scope>NUCLEOTIDE SEQUENCE [LARGE SCALE GENOMIC DNA]</scope>
    <source>
        <strain evidence="3">PCC 7424</strain>
        <plasmid evidence="3">pP742402</plasmid>
    </source>
</reference>
<dbReference type="HOGENOM" id="CLU_044956_0_0_3"/>
<dbReference type="RefSeq" id="WP_012599499.1">
    <property type="nucleotide sequence ID" value="NC_011737.1"/>
</dbReference>
<gene>
    <name evidence="2" type="ordered locus">PCC7424_5417</name>
</gene>
<evidence type="ECO:0000259" key="1">
    <source>
        <dbReference type="Pfam" id="PF06527"/>
    </source>
</evidence>
<evidence type="ECO:0000313" key="3">
    <source>
        <dbReference type="Proteomes" id="UP000002384"/>
    </source>
</evidence>
<keyword evidence="3" id="KW-1185">Reference proteome</keyword>
<organism evidence="2 3">
    <name type="scientific">Gloeothece citriformis (strain PCC 7424)</name>
    <name type="common">Cyanothece sp. (strain PCC 7424)</name>
    <dbReference type="NCBI Taxonomy" id="65393"/>
    <lineage>
        <taxon>Bacteria</taxon>
        <taxon>Bacillati</taxon>
        <taxon>Cyanobacteriota</taxon>
        <taxon>Cyanophyceae</taxon>
        <taxon>Oscillatoriophycideae</taxon>
        <taxon>Chroococcales</taxon>
        <taxon>Aphanothecaceae</taxon>
        <taxon>Gloeothece</taxon>
        <taxon>Gloeothece citriformis</taxon>
    </lineage>
</organism>
<dbReference type="Proteomes" id="UP000002384">
    <property type="component" value="Plasmid pP742402"/>
</dbReference>
<dbReference type="OrthoDB" id="7029747at2"/>